<evidence type="ECO:0000313" key="9">
    <source>
        <dbReference type="Proteomes" id="UP000009881"/>
    </source>
</evidence>
<dbReference type="Gene3D" id="3.30.70.270">
    <property type="match status" value="1"/>
</dbReference>
<keyword evidence="9" id="KW-1185">Reference proteome</keyword>
<feature type="transmembrane region" description="Helical" evidence="5">
    <location>
        <begin position="251"/>
        <end position="274"/>
    </location>
</feature>
<dbReference type="InterPro" id="IPR029787">
    <property type="entry name" value="Nucleotide_cyclase"/>
</dbReference>
<keyword evidence="3 5" id="KW-1133">Transmembrane helix</keyword>
<dbReference type="SUPFAM" id="SSF55073">
    <property type="entry name" value="Nucleotide cyclase"/>
    <property type="match status" value="1"/>
</dbReference>
<dbReference type="Proteomes" id="UP000009881">
    <property type="component" value="Unassembled WGS sequence"/>
</dbReference>
<evidence type="ECO:0000256" key="1">
    <source>
        <dbReference type="ARBA" id="ARBA00004370"/>
    </source>
</evidence>
<evidence type="ECO:0000256" key="4">
    <source>
        <dbReference type="ARBA" id="ARBA00023136"/>
    </source>
</evidence>
<name>K9HU88_9PROT</name>
<keyword evidence="2 5" id="KW-0812">Transmembrane</keyword>
<dbReference type="GO" id="GO:0003824">
    <property type="term" value="F:catalytic activity"/>
    <property type="evidence" value="ECO:0007669"/>
    <property type="project" value="UniProtKB-ARBA"/>
</dbReference>
<evidence type="ECO:0000259" key="7">
    <source>
        <dbReference type="PROSITE" id="PS50839"/>
    </source>
</evidence>
<dbReference type="STRING" id="1238182.C882_3567"/>
<comment type="caution">
    <text evidence="8">The sequence shown here is derived from an EMBL/GenBank/DDBJ whole genome shotgun (WGS) entry which is preliminary data.</text>
</comment>
<dbReference type="InterPro" id="IPR000160">
    <property type="entry name" value="GGDEF_dom"/>
</dbReference>
<dbReference type="InterPro" id="IPR042240">
    <property type="entry name" value="CHASE_sf"/>
</dbReference>
<sequence>MAAVLAMALTALALLGVERLVAASTEAAEHAAVLDRTATLRARLEQVVNRNVLLLRGLTAHMSHYPETSEAEFTRLARALITDGPQIRNLAFARGTTLTYAYPKGPNAATIGVDVAALPEQRDAVLRAINARDVVVAGPVPLIQGGEGLIGRMPVFLSPSDGPPASGPFVGLVTMAMDSRGLWRDAGLLDPELPLRVALRGRDATGAAGDLFFGDAAVFRSDPVLLDVSLAGQGTWQLAAVPAAGWSGGGAVLWIVRALAFALVVTAGVLARLLTARAEERRRVETALRRTATVDLETGVDNRRRFEDAGAAEMARCRRFGHQLTVLAIRLSDADALDARHGAGAAAAVRRAVAAQARESLRMIDTVARVSPDVFAVLLPETEPLDAAVAGRRLIHHIDLTGVPWRDQTVVPRIDIAVTRLRREDGGIVDTLERALARLPGGLAEEAPPGRAAPPAAVA</sequence>
<dbReference type="PROSITE" id="PS50839">
    <property type="entry name" value="CHASE"/>
    <property type="match status" value="1"/>
</dbReference>
<dbReference type="EMBL" id="ANHY01000005">
    <property type="protein sequence ID" value="EKV31816.1"/>
    <property type="molecule type" value="Genomic_DNA"/>
</dbReference>
<accession>K9HU88</accession>
<organism evidence="8 9">
    <name type="scientific">Caenispirillum salinarum AK4</name>
    <dbReference type="NCBI Taxonomy" id="1238182"/>
    <lineage>
        <taxon>Bacteria</taxon>
        <taxon>Pseudomonadati</taxon>
        <taxon>Pseudomonadota</taxon>
        <taxon>Alphaproteobacteria</taxon>
        <taxon>Rhodospirillales</taxon>
        <taxon>Novispirillaceae</taxon>
        <taxon>Caenispirillum</taxon>
    </lineage>
</organism>
<gene>
    <name evidence="8" type="ORF">C882_3567</name>
</gene>
<reference evidence="8 9" key="1">
    <citation type="journal article" date="2013" name="Genome Announc.">
        <title>Draft Genome Sequence of an Alphaproteobacterium, Caenispirillum salinarum AK4(T), Isolated from a Solar Saltern.</title>
        <authorList>
            <person name="Khatri I."/>
            <person name="Singh A."/>
            <person name="Korpole S."/>
            <person name="Pinnaka A.K."/>
            <person name="Subramanian S."/>
        </authorList>
    </citation>
    <scope>NUCLEOTIDE SEQUENCE [LARGE SCALE GENOMIC DNA]</scope>
    <source>
        <strain evidence="8 9">AK4</strain>
    </source>
</reference>
<dbReference type="NCBIfam" id="TIGR00254">
    <property type="entry name" value="GGDEF"/>
    <property type="match status" value="1"/>
</dbReference>
<protein>
    <recommendedName>
        <fullName evidence="7">CHASE domain-containing protein</fullName>
    </recommendedName>
</protein>
<keyword evidence="6" id="KW-0732">Signal</keyword>
<evidence type="ECO:0000256" key="2">
    <source>
        <dbReference type="ARBA" id="ARBA00022692"/>
    </source>
</evidence>
<dbReference type="GO" id="GO:0016020">
    <property type="term" value="C:membrane"/>
    <property type="evidence" value="ECO:0007669"/>
    <property type="project" value="UniProtKB-SubCell"/>
</dbReference>
<evidence type="ECO:0000313" key="8">
    <source>
        <dbReference type="EMBL" id="EKV31816.1"/>
    </source>
</evidence>
<dbReference type="SMART" id="SM01079">
    <property type="entry name" value="CHASE"/>
    <property type="match status" value="1"/>
</dbReference>
<dbReference type="InterPro" id="IPR006189">
    <property type="entry name" value="CHASE_dom"/>
</dbReference>
<feature type="chain" id="PRO_5003930281" description="CHASE domain-containing protein" evidence="6">
    <location>
        <begin position="23"/>
        <end position="459"/>
    </location>
</feature>
<evidence type="ECO:0000256" key="3">
    <source>
        <dbReference type="ARBA" id="ARBA00022989"/>
    </source>
</evidence>
<dbReference type="Pfam" id="PF00990">
    <property type="entry name" value="GGDEF"/>
    <property type="match status" value="1"/>
</dbReference>
<proteinExistence type="predicted"/>
<dbReference type="PATRIC" id="fig|1238182.3.peg.1238"/>
<evidence type="ECO:0000256" key="5">
    <source>
        <dbReference type="SAM" id="Phobius"/>
    </source>
</evidence>
<comment type="subcellular location">
    <subcellularLocation>
        <location evidence="1">Membrane</location>
    </subcellularLocation>
</comment>
<dbReference type="SMART" id="SM00267">
    <property type="entry name" value="GGDEF"/>
    <property type="match status" value="1"/>
</dbReference>
<dbReference type="Gene3D" id="3.30.450.350">
    <property type="entry name" value="CHASE domain"/>
    <property type="match status" value="1"/>
</dbReference>
<dbReference type="AlphaFoldDB" id="K9HU88"/>
<dbReference type="GO" id="GO:0007165">
    <property type="term" value="P:signal transduction"/>
    <property type="evidence" value="ECO:0007669"/>
    <property type="project" value="UniProtKB-ARBA"/>
</dbReference>
<dbReference type="Pfam" id="PF03924">
    <property type="entry name" value="CHASE"/>
    <property type="match status" value="1"/>
</dbReference>
<feature type="signal peptide" evidence="6">
    <location>
        <begin position="1"/>
        <end position="22"/>
    </location>
</feature>
<keyword evidence="4 5" id="KW-0472">Membrane</keyword>
<feature type="domain" description="CHASE" evidence="7">
    <location>
        <begin position="98"/>
        <end position="178"/>
    </location>
</feature>
<dbReference type="eggNOG" id="COG3706">
    <property type="taxonomic scope" value="Bacteria"/>
</dbReference>
<dbReference type="eggNOG" id="COG3452">
    <property type="taxonomic scope" value="Bacteria"/>
</dbReference>
<evidence type="ECO:0000256" key="6">
    <source>
        <dbReference type="SAM" id="SignalP"/>
    </source>
</evidence>
<dbReference type="InterPro" id="IPR043128">
    <property type="entry name" value="Rev_trsase/Diguanyl_cyclase"/>
</dbReference>